<feature type="transmembrane region" description="Helical" evidence="1">
    <location>
        <begin position="7"/>
        <end position="27"/>
    </location>
</feature>
<protein>
    <submittedName>
        <fullName evidence="2">Membrane protein</fullName>
    </submittedName>
</protein>
<dbReference type="InterPro" id="IPR021320">
    <property type="entry name" value="DUF2905"/>
</dbReference>
<name>A0A223I2G7_THETR</name>
<dbReference type="RefSeq" id="WP_013298042.1">
    <property type="nucleotide sequence ID" value="NZ_CP016893.1"/>
</dbReference>
<evidence type="ECO:0000313" key="3">
    <source>
        <dbReference type="Proteomes" id="UP000214975"/>
    </source>
</evidence>
<dbReference type="GeneID" id="93864403"/>
<evidence type="ECO:0000256" key="1">
    <source>
        <dbReference type="SAM" id="Phobius"/>
    </source>
</evidence>
<gene>
    <name evidence="2" type="ORF">Thert_03108</name>
</gene>
<dbReference type="AlphaFoldDB" id="A0A223I2G7"/>
<keyword evidence="1" id="KW-1133">Transmembrane helix</keyword>
<dbReference type="PANTHER" id="PTHR36443">
    <property type="entry name" value="BSR5223 PROTEIN"/>
    <property type="match status" value="1"/>
</dbReference>
<sequence>MFQEFGKVLISIGVILVIVGIILLLGGKFGIGHLPGDIILKRGNFTFYFPLMTSIIISLLLTIILWFFRK</sequence>
<dbReference type="PANTHER" id="PTHR36443:SF1">
    <property type="entry name" value="BSR5223 PROTEIN"/>
    <property type="match status" value="1"/>
</dbReference>
<proteinExistence type="predicted"/>
<accession>A0A223I2G7</accession>
<evidence type="ECO:0000313" key="2">
    <source>
        <dbReference type="EMBL" id="AST58880.1"/>
    </source>
</evidence>
<dbReference type="OMA" id="FYFPITT"/>
<reference evidence="2 3" key="1">
    <citation type="submission" date="2016-08" db="EMBL/GenBank/DDBJ databases">
        <title>A novel genetic cassette of butanologenic Thermoanaerobacterium thermosaccharolyticum that directly convert cellulose to butanol.</title>
        <authorList>
            <person name="Li T."/>
            <person name="He J."/>
        </authorList>
    </citation>
    <scope>NUCLEOTIDE SEQUENCE [LARGE SCALE GENOMIC DNA]</scope>
    <source>
        <strain evidence="2 3">TG57</strain>
    </source>
</reference>
<dbReference type="Proteomes" id="UP000214975">
    <property type="component" value="Chromosome"/>
</dbReference>
<feature type="transmembrane region" description="Helical" evidence="1">
    <location>
        <begin position="47"/>
        <end position="68"/>
    </location>
</feature>
<keyword evidence="1" id="KW-0812">Transmembrane</keyword>
<keyword evidence="1" id="KW-0472">Membrane</keyword>
<organism evidence="2 3">
    <name type="scientific">Thermoanaerobacterium thermosaccharolyticum</name>
    <name type="common">Clostridium thermosaccharolyticum</name>
    <dbReference type="NCBI Taxonomy" id="1517"/>
    <lineage>
        <taxon>Bacteria</taxon>
        <taxon>Bacillati</taxon>
        <taxon>Bacillota</taxon>
        <taxon>Clostridia</taxon>
        <taxon>Thermoanaerobacterales</taxon>
        <taxon>Thermoanaerobacteraceae</taxon>
        <taxon>Thermoanaerobacterium</taxon>
    </lineage>
</organism>
<dbReference type="EMBL" id="CP016893">
    <property type="protein sequence ID" value="AST58880.1"/>
    <property type="molecule type" value="Genomic_DNA"/>
</dbReference>
<dbReference type="Pfam" id="PF11146">
    <property type="entry name" value="DUF2905"/>
    <property type="match status" value="1"/>
</dbReference>